<evidence type="ECO:0000256" key="2">
    <source>
        <dbReference type="ARBA" id="ARBA00023008"/>
    </source>
</evidence>
<dbReference type="InterPro" id="IPR052721">
    <property type="entry name" value="ET_Amicyanin"/>
</dbReference>
<gene>
    <name evidence="4" type="ORF">NFRAN_1233</name>
</gene>
<keyword evidence="1" id="KW-0479">Metal-binding</keyword>
<feature type="domain" description="Blue (type 1) copper" evidence="3">
    <location>
        <begin position="64"/>
        <end position="201"/>
    </location>
</feature>
<dbReference type="InterPro" id="IPR008972">
    <property type="entry name" value="Cupredoxin"/>
</dbReference>
<dbReference type="PANTHER" id="PTHR36507">
    <property type="entry name" value="BLL1555 PROTEIN"/>
    <property type="match status" value="1"/>
</dbReference>
<dbReference type="AlphaFoldDB" id="A0A484IBZ1"/>
<keyword evidence="5" id="KW-1185">Reference proteome</keyword>
<dbReference type="SUPFAM" id="SSF49503">
    <property type="entry name" value="Cupredoxins"/>
    <property type="match status" value="1"/>
</dbReference>
<keyword evidence="2" id="KW-0186">Copper</keyword>
<dbReference type="InterPro" id="IPR000923">
    <property type="entry name" value="BlueCu_1"/>
</dbReference>
<sequence length="202" mass="22291">MLSLNIYGKLQRMNKLLIFIFLSSAIIPNMAGQSGLTKPAEAQSDGDDVIVSIIRDATNFDDQSYQPNPVNISIGDTILWTNDDSARHTVTGLNSESINSIMVEQDNKQKGIIENIVNEIETNIVYNLNNIIGLRDYTLSSETNGDLQSHSVSPGSPSNDITVFDSGIMETGDTFRYTFQEPGTFEYYCTIHPNMVGKVLVS</sequence>
<evidence type="ECO:0000259" key="3">
    <source>
        <dbReference type="Pfam" id="PF00127"/>
    </source>
</evidence>
<proteinExistence type="predicted"/>
<accession>A0A484IBZ1</accession>
<dbReference type="Proteomes" id="UP000294299">
    <property type="component" value="Chromosome NFRAN"/>
</dbReference>
<reference evidence="4 5" key="1">
    <citation type="submission" date="2019-02" db="EMBL/GenBank/DDBJ databases">
        <authorList>
            <person name="Lehtovirta-Morley E L."/>
        </authorList>
    </citation>
    <scope>NUCLEOTIDE SEQUENCE [LARGE SCALE GENOMIC DNA]</scope>
    <source>
        <strain evidence="4">NFRAN1</strain>
    </source>
</reference>
<evidence type="ECO:0000313" key="5">
    <source>
        <dbReference type="Proteomes" id="UP000294299"/>
    </source>
</evidence>
<dbReference type="Gene3D" id="2.60.40.420">
    <property type="entry name" value="Cupredoxins - blue copper proteins"/>
    <property type="match status" value="2"/>
</dbReference>
<protein>
    <recommendedName>
        <fullName evidence="3">Blue (type 1) copper domain-containing protein</fullName>
    </recommendedName>
</protein>
<dbReference type="GO" id="GO:0009055">
    <property type="term" value="F:electron transfer activity"/>
    <property type="evidence" value="ECO:0007669"/>
    <property type="project" value="InterPro"/>
</dbReference>
<dbReference type="EMBL" id="LR216287">
    <property type="protein sequence ID" value="VFJ13555.1"/>
    <property type="molecule type" value="Genomic_DNA"/>
</dbReference>
<evidence type="ECO:0000313" key="4">
    <source>
        <dbReference type="EMBL" id="VFJ13555.1"/>
    </source>
</evidence>
<dbReference type="KEGG" id="nfn:NFRAN_1233"/>
<evidence type="ECO:0000256" key="1">
    <source>
        <dbReference type="ARBA" id="ARBA00022723"/>
    </source>
</evidence>
<dbReference type="GO" id="GO:0005507">
    <property type="term" value="F:copper ion binding"/>
    <property type="evidence" value="ECO:0007669"/>
    <property type="project" value="InterPro"/>
</dbReference>
<dbReference type="PANTHER" id="PTHR36507:SF1">
    <property type="entry name" value="BLL1555 PROTEIN"/>
    <property type="match status" value="1"/>
</dbReference>
<dbReference type="Pfam" id="PF00127">
    <property type="entry name" value="Copper-bind"/>
    <property type="match status" value="1"/>
</dbReference>
<name>A0A484IBZ1_9ARCH</name>
<organism evidence="4 5">
    <name type="scientific">Candidatus Nitrosocosmicus franklandianus</name>
    <dbReference type="NCBI Taxonomy" id="1798806"/>
    <lineage>
        <taxon>Archaea</taxon>
        <taxon>Nitrososphaerota</taxon>
        <taxon>Nitrososphaeria</taxon>
        <taxon>Nitrososphaerales</taxon>
        <taxon>Nitrososphaeraceae</taxon>
        <taxon>Candidatus Nitrosocosmicus</taxon>
    </lineage>
</organism>